<dbReference type="AlphaFoldDB" id="A0A562UD38"/>
<feature type="domain" description="p-hydroxybenzoic acid efflux pump subunit AaeA-like beta-barrel" evidence="9">
    <location>
        <begin position="257"/>
        <end position="350"/>
    </location>
</feature>
<sequence>MAKAHETQENETKKKPNKVLPIILGTILVIGIIFGVKEYIYYGKHVDTDDAQIDGDISPVVARVGGYVDSIYFEENTHVNRDQMLVKIDDKDYKIKLEQALAAKTGASANINVGESQIFANTANSSSAKAQVESAAARLDKTNKDYQRYANLVKDGSVTQQQFDQAKADLEVAQATYKAAQEQYKAALEQVGTTKSQLNVTHTGVDQRQVDVDYAKLQLSYTVVKSPASGIVSKKNVQVGQLVQAGQTLFSVVNDNSIYITANFKETQLDKIRDGQKVDVEVDAFPELKLSGSVYNFSPATGAKFSLLPPDNATGNFVKVVQRIPVKIKINGSKEDLDKLRPGMSVNVSVIVKE</sequence>
<dbReference type="GO" id="GO:0016020">
    <property type="term" value="C:membrane"/>
    <property type="evidence" value="ECO:0007669"/>
    <property type="project" value="UniProtKB-SubCell"/>
</dbReference>
<evidence type="ECO:0000256" key="6">
    <source>
        <dbReference type="SAM" id="Phobius"/>
    </source>
</evidence>
<gene>
    <name evidence="10" type="ORF">JN11_00824</name>
</gene>
<evidence type="ECO:0000259" key="9">
    <source>
        <dbReference type="Pfam" id="PF25963"/>
    </source>
</evidence>
<dbReference type="Pfam" id="PF25917">
    <property type="entry name" value="BSH_RND"/>
    <property type="match status" value="1"/>
</dbReference>
<feature type="domain" description="Multidrug resistance protein MdtA-like barrel-sandwich hybrid" evidence="8">
    <location>
        <begin position="60"/>
        <end position="253"/>
    </location>
</feature>
<evidence type="ECO:0000259" key="8">
    <source>
        <dbReference type="Pfam" id="PF25917"/>
    </source>
</evidence>
<dbReference type="PANTHER" id="PTHR30386:SF26">
    <property type="entry name" value="TRANSPORT PROTEIN COMB"/>
    <property type="match status" value="1"/>
</dbReference>
<organism evidence="10 11">
    <name type="scientific">Mucilaginibacter frigoritolerans</name>
    <dbReference type="NCBI Taxonomy" id="652788"/>
    <lineage>
        <taxon>Bacteria</taxon>
        <taxon>Pseudomonadati</taxon>
        <taxon>Bacteroidota</taxon>
        <taxon>Sphingobacteriia</taxon>
        <taxon>Sphingobacteriales</taxon>
        <taxon>Sphingobacteriaceae</taxon>
        <taxon>Mucilaginibacter</taxon>
    </lineage>
</organism>
<evidence type="ECO:0000256" key="3">
    <source>
        <dbReference type="ARBA" id="ARBA00022989"/>
    </source>
</evidence>
<keyword evidence="3 6" id="KW-1133">Transmembrane helix</keyword>
<dbReference type="InterPro" id="IPR058625">
    <property type="entry name" value="MdtA-like_BSH"/>
</dbReference>
<dbReference type="RefSeq" id="WP_144909874.1">
    <property type="nucleotide sequence ID" value="NZ_VLLI01000002.1"/>
</dbReference>
<comment type="caution">
    <text evidence="10">The sequence shown here is derived from an EMBL/GenBank/DDBJ whole genome shotgun (WGS) entry which is preliminary data.</text>
</comment>
<feature type="transmembrane region" description="Helical" evidence="6">
    <location>
        <begin position="19"/>
        <end position="36"/>
    </location>
</feature>
<dbReference type="Gene3D" id="2.40.50.100">
    <property type="match status" value="1"/>
</dbReference>
<feature type="coiled-coil region" evidence="5">
    <location>
        <begin position="163"/>
        <end position="190"/>
    </location>
</feature>
<evidence type="ECO:0000256" key="5">
    <source>
        <dbReference type="SAM" id="Coils"/>
    </source>
</evidence>
<proteinExistence type="predicted"/>
<keyword evidence="2 6" id="KW-0812">Transmembrane</keyword>
<dbReference type="Gene3D" id="2.40.30.170">
    <property type="match status" value="1"/>
</dbReference>
<reference evidence="10 11" key="1">
    <citation type="submission" date="2019-07" db="EMBL/GenBank/DDBJ databases">
        <title>Genomic Encyclopedia of Archaeal and Bacterial Type Strains, Phase II (KMG-II): from individual species to whole genera.</title>
        <authorList>
            <person name="Goeker M."/>
        </authorList>
    </citation>
    <scope>NUCLEOTIDE SEQUENCE [LARGE SCALE GENOMIC DNA]</scope>
    <source>
        <strain evidence="10 11">ATCC BAA-1854</strain>
    </source>
</reference>
<keyword evidence="5" id="KW-0175">Coiled coil</keyword>
<evidence type="ECO:0000313" key="11">
    <source>
        <dbReference type="Proteomes" id="UP000317010"/>
    </source>
</evidence>
<dbReference type="GO" id="GO:0055085">
    <property type="term" value="P:transmembrane transport"/>
    <property type="evidence" value="ECO:0007669"/>
    <property type="project" value="InterPro"/>
</dbReference>
<feature type="domain" description="Multidrug resistance protein MdtA-like alpha-helical hairpin" evidence="7">
    <location>
        <begin position="126"/>
        <end position="182"/>
    </location>
</feature>
<accession>A0A562UD38</accession>
<keyword evidence="4 6" id="KW-0472">Membrane</keyword>
<dbReference type="Pfam" id="PF25963">
    <property type="entry name" value="Beta-barrel_AAEA"/>
    <property type="match status" value="1"/>
</dbReference>
<evidence type="ECO:0000259" key="7">
    <source>
        <dbReference type="Pfam" id="PF25876"/>
    </source>
</evidence>
<dbReference type="EMBL" id="VLLI01000002">
    <property type="protein sequence ID" value="TWJ03287.1"/>
    <property type="molecule type" value="Genomic_DNA"/>
</dbReference>
<dbReference type="Gene3D" id="1.10.287.470">
    <property type="entry name" value="Helix hairpin bin"/>
    <property type="match status" value="1"/>
</dbReference>
<dbReference type="PANTHER" id="PTHR30386">
    <property type="entry name" value="MEMBRANE FUSION SUBUNIT OF EMRAB-TOLC MULTIDRUG EFFLUX PUMP"/>
    <property type="match status" value="1"/>
</dbReference>
<keyword evidence="11" id="KW-1185">Reference proteome</keyword>
<evidence type="ECO:0000256" key="4">
    <source>
        <dbReference type="ARBA" id="ARBA00023136"/>
    </source>
</evidence>
<comment type="subcellular location">
    <subcellularLocation>
        <location evidence="1">Membrane</location>
        <topology evidence="1">Single-pass membrane protein</topology>
    </subcellularLocation>
</comment>
<evidence type="ECO:0000256" key="1">
    <source>
        <dbReference type="ARBA" id="ARBA00004167"/>
    </source>
</evidence>
<name>A0A562UD38_9SPHI</name>
<dbReference type="InterPro" id="IPR058634">
    <property type="entry name" value="AaeA-lik-b-barrel"/>
</dbReference>
<evidence type="ECO:0000256" key="2">
    <source>
        <dbReference type="ARBA" id="ARBA00022692"/>
    </source>
</evidence>
<dbReference type="InterPro" id="IPR058624">
    <property type="entry name" value="MdtA-like_HH"/>
</dbReference>
<dbReference type="OrthoDB" id="9811754at2"/>
<dbReference type="Pfam" id="PF25876">
    <property type="entry name" value="HH_MFP_RND"/>
    <property type="match status" value="1"/>
</dbReference>
<dbReference type="Proteomes" id="UP000317010">
    <property type="component" value="Unassembled WGS sequence"/>
</dbReference>
<protein>
    <submittedName>
        <fullName evidence="10">Membrane fusion protein (Multidrug efflux system)</fullName>
    </submittedName>
</protein>
<dbReference type="InterPro" id="IPR050739">
    <property type="entry name" value="MFP"/>
</dbReference>
<dbReference type="SUPFAM" id="SSF111369">
    <property type="entry name" value="HlyD-like secretion proteins"/>
    <property type="match status" value="3"/>
</dbReference>
<evidence type="ECO:0000313" key="10">
    <source>
        <dbReference type="EMBL" id="TWJ03287.1"/>
    </source>
</evidence>